<evidence type="ECO:0000259" key="1">
    <source>
        <dbReference type="Pfam" id="PF08818"/>
    </source>
</evidence>
<sequence>MAETKTKATDVSVDAFLDGVANPVRRADGHALRAMMERVTGEPAVMWGPSIVGFGSYHYRYDSGHEGDACRIGYSPRSANLVLYVGGFDDYAALLGKLGKHKTSKACLYINKLADVDLGVLEEIVRRTYAATEGADRCTVC</sequence>
<reference evidence="2 3" key="1">
    <citation type="submission" date="2020-08" db="EMBL/GenBank/DDBJ databases">
        <title>Genome sequence of Sphingomonas lutea KCTC 23642T.</title>
        <authorList>
            <person name="Hyun D.-W."/>
            <person name="Bae J.-W."/>
        </authorList>
    </citation>
    <scope>NUCLEOTIDE SEQUENCE [LARGE SCALE GENOMIC DNA]</scope>
    <source>
        <strain evidence="2 3">KCTC 23642</strain>
    </source>
</reference>
<keyword evidence="3" id="KW-1185">Reference proteome</keyword>
<protein>
    <submittedName>
        <fullName evidence="2">DUF1801 domain-containing protein</fullName>
    </submittedName>
</protein>
<dbReference type="Pfam" id="PF08818">
    <property type="entry name" value="DUF1801"/>
    <property type="match status" value="1"/>
</dbReference>
<dbReference type="EMBL" id="CP060718">
    <property type="protein sequence ID" value="QNN67031.1"/>
    <property type="molecule type" value="Genomic_DNA"/>
</dbReference>
<dbReference type="Proteomes" id="UP000515971">
    <property type="component" value="Chromosome"/>
</dbReference>
<feature type="domain" description="YdhG-like" evidence="1">
    <location>
        <begin position="25"/>
        <end position="127"/>
    </location>
</feature>
<name>A0A7G9SGQ6_9SPHN</name>
<dbReference type="AlphaFoldDB" id="A0A7G9SGQ6"/>
<accession>A0A7G9SGQ6</accession>
<evidence type="ECO:0000313" key="3">
    <source>
        <dbReference type="Proteomes" id="UP000515971"/>
    </source>
</evidence>
<gene>
    <name evidence="2" type="ORF">H9L13_10375</name>
</gene>
<dbReference type="RefSeq" id="WP_187537623.1">
    <property type="nucleotide sequence ID" value="NZ_BAABJT010000001.1"/>
</dbReference>
<evidence type="ECO:0000313" key="2">
    <source>
        <dbReference type="EMBL" id="QNN67031.1"/>
    </source>
</evidence>
<proteinExistence type="predicted"/>
<dbReference type="InterPro" id="IPR014922">
    <property type="entry name" value="YdhG-like"/>
</dbReference>
<organism evidence="2 3">
    <name type="scientific">Sphingomonas lutea</name>
    <dbReference type="NCBI Taxonomy" id="1045317"/>
    <lineage>
        <taxon>Bacteria</taxon>
        <taxon>Pseudomonadati</taxon>
        <taxon>Pseudomonadota</taxon>
        <taxon>Alphaproteobacteria</taxon>
        <taxon>Sphingomonadales</taxon>
        <taxon>Sphingomonadaceae</taxon>
        <taxon>Sphingomonas</taxon>
    </lineage>
</organism>
<dbReference type="KEGG" id="slut:H9L13_10375"/>